<accession>A0ABQ2C5E5</accession>
<dbReference type="EMBL" id="BMDS01000001">
    <property type="protein sequence ID" value="GGI62668.1"/>
    <property type="molecule type" value="Genomic_DNA"/>
</dbReference>
<keyword evidence="3" id="KW-1185">Reference proteome</keyword>
<protein>
    <submittedName>
        <fullName evidence="2">Uncharacterized protein</fullName>
    </submittedName>
</protein>
<dbReference type="Proteomes" id="UP000603295">
    <property type="component" value="Unassembled WGS sequence"/>
</dbReference>
<name>A0ABQ2C5E5_9LACO</name>
<evidence type="ECO:0000313" key="2">
    <source>
        <dbReference type="EMBL" id="GGI62668.1"/>
    </source>
</evidence>
<organism evidence="2 3">
    <name type="scientific">Limosilactobacillus caviae</name>
    <dbReference type="NCBI Taxonomy" id="1769424"/>
    <lineage>
        <taxon>Bacteria</taxon>
        <taxon>Bacillati</taxon>
        <taxon>Bacillota</taxon>
        <taxon>Bacilli</taxon>
        <taxon>Lactobacillales</taxon>
        <taxon>Lactobacillaceae</taxon>
        <taxon>Limosilactobacillus</taxon>
    </lineage>
</organism>
<feature type="region of interest" description="Disordered" evidence="1">
    <location>
        <begin position="28"/>
        <end position="57"/>
    </location>
</feature>
<sequence>MRQHSNYLVNQRLTRRRLVNVNLAEQAKIISKPVQSNKKSEQPKKHKSKDHDDELEL</sequence>
<evidence type="ECO:0000313" key="3">
    <source>
        <dbReference type="Proteomes" id="UP000603295"/>
    </source>
</evidence>
<evidence type="ECO:0000256" key="1">
    <source>
        <dbReference type="SAM" id="MobiDB-lite"/>
    </source>
</evidence>
<proteinExistence type="predicted"/>
<dbReference type="RefSeq" id="WP_188357667.1">
    <property type="nucleotide sequence ID" value="NZ_BMDS01000001.1"/>
</dbReference>
<gene>
    <name evidence="2" type="ORF">GCM10011459_05020</name>
</gene>
<reference evidence="3" key="1">
    <citation type="journal article" date="2019" name="Int. J. Syst. Evol. Microbiol.">
        <title>The Global Catalogue of Microorganisms (GCM) 10K type strain sequencing project: providing services to taxonomists for standard genome sequencing and annotation.</title>
        <authorList>
            <consortium name="The Broad Institute Genomics Platform"/>
            <consortium name="The Broad Institute Genome Sequencing Center for Infectious Disease"/>
            <person name="Wu L."/>
            <person name="Ma J."/>
        </authorList>
    </citation>
    <scope>NUCLEOTIDE SEQUENCE [LARGE SCALE GENOMIC DNA]</scope>
    <source>
        <strain evidence="3">CCM 8609</strain>
    </source>
</reference>
<comment type="caution">
    <text evidence="2">The sequence shown here is derived from an EMBL/GenBank/DDBJ whole genome shotgun (WGS) entry which is preliminary data.</text>
</comment>